<feature type="domain" description="FHF complex subunit HOOK-interacting protein C-terminal" evidence="3">
    <location>
        <begin position="592"/>
        <end position="684"/>
    </location>
</feature>
<gene>
    <name evidence="4" type="ORF">TCAL_07395</name>
</gene>
<dbReference type="InterPro" id="IPR019384">
    <property type="entry name" value="FHIP"/>
</dbReference>
<dbReference type="InterPro" id="IPR016024">
    <property type="entry name" value="ARM-type_fold"/>
</dbReference>
<dbReference type="STRING" id="6832.A0A553P6D0"/>
<dbReference type="PANTHER" id="PTHR21705">
    <property type="entry name" value="RAI16 PROTEIN-RELATED"/>
    <property type="match status" value="1"/>
</dbReference>
<dbReference type="OMA" id="VQTEFFF"/>
<dbReference type="Pfam" id="PF19314">
    <property type="entry name" value="DUF5917"/>
    <property type="match status" value="1"/>
</dbReference>
<dbReference type="AlphaFoldDB" id="A0A553P6D0"/>
<dbReference type="Pfam" id="PF10257">
    <property type="entry name" value="RAI16-like"/>
    <property type="match status" value="1"/>
</dbReference>
<dbReference type="SUPFAM" id="SSF48371">
    <property type="entry name" value="ARM repeat"/>
    <property type="match status" value="1"/>
</dbReference>
<reference evidence="4 5" key="1">
    <citation type="journal article" date="2018" name="Nat. Ecol. Evol.">
        <title>Genomic signatures of mitonuclear coevolution across populations of Tigriopus californicus.</title>
        <authorList>
            <person name="Barreto F.S."/>
            <person name="Watson E.T."/>
            <person name="Lima T.G."/>
            <person name="Willett C.S."/>
            <person name="Edmands S."/>
            <person name="Li W."/>
            <person name="Burton R.S."/>
        </authorList>
    </citation>
    <scope>NUCLEOTIDE SEQUENCE [LARGE SCALE GENOMIC DNA]</scope>
    <source>
        <strain evidence="4 5">San Diego</strain>
    </source>
</reference>
<dbReference type="Pfam" id="PF19311">
    <property type="entry name" value="KELAA"/>
    <property type="match status" value="1"/>
</dbReference>
<dbReference type="PANTHER" id="PTHR21705:SF12">
    <property type="entry name" value="FHF COMPLEX SUBUNIT HOOK-INTERACTING PROTEIN C-TERMINAL DOMAIN-CONTAINING PROTEIN"/>
    <property type="match status" value="1"/>
</dbReference>
<evidence type="ECO:0000256" key="2">
    <source>
        <dbReference type="SAM" id="MobiDB-lite"/>
    </source>
</evidence>
<proteinExistence type="inferred from homology"/>
<comment type="similarity">
    <text evidence="1">Belongs to the FHIP family.</text>
</comment>
<name>A0A553P6D0_TIGCA</name>
<dbReference type="Proteomes" id="UP000318571">
    <property type="component" value="Chromosome 3"/>
</dbReference>
<evidence type="ECO:0000256" key="1">
    <source>
        <dbReference type="ARBA" id="ARBA00024336"/>
    </source>
</evidence>
<dbReference type="EMBL" id="VCGU01000007">
    <property type="protein sequence ID" value="TRY73245.1"/>
    <property type="molecule type" value="Genomic_DNA"/>
</dbReference>
<accession>A0A553P6D0</accession>
<dbReference type="InterPro" id="IPR045668">
    <property type="entry name" value="FHIP_KELAA_motif"/>
</dbReference>
<keyword evidence="5" id="KW-1185">Reference proteome</keyword>
<evidence type="ECO:0000313" key="4">
    <source>
        <dbReference type="EMBL" id="TRY73245.1"/>
    </source>
</evidence>
<protein>
    <recommendedName>
        <fullName evidence="3">FHF complex subunit HOOK-interacting protein C-terminal domain-containing protein</fullName>
    </recommendedName>
</protein>
<organism evidence="4 5">
    <name type="scientific">Tigriopus californicus</name>
    <name type="common">Marine copepod</name>
    <dbReference type="NCBI Taxonomy" id="6832"/>
    <lineage>
        <taxon>Eukaryota</taxon>
        <taxon>Metazoa</taxon>
        <taxon>Ecdysozoa</taxon>
        <taxon>Arthropoda</taxon>
        <taxon>Crustacea</taxon>
        <taxon>Multicrustacea</taxon>
        <taxon>Hexanauplia</taxon>
        <taxon>Copepoda</taxon>
        <taxon>Harpacticoida</taxon>
        <taxon>Harpacticidae</taxon>
        <taxon>Tigriopus</taxon>
    </lineage>
</organism>
<comment type="caution">
    <text evidence="4">The sequence shown here is derived from an EMBL/GenBank/DDBJ whole genome shotgun (WGS) entry which is preliminary data.</text>
</comment>
<sequence>MFSALSQALETALAPEVPKIVDFRHQWAHFLRFYAENKPLSHKSQPVERTYLVFHLNQMLKLLIQEQREVELHSMGPCMEYMINHQVLDILSSLAQADTPPGLRPYIINLFVFLLTKIKQTILPYVNVYYPMRRLLMLSSIVKASPTENQEMLFITSLVTKIKAQPECLTLFAHESLPGEYSRTSSRRSSAASSVMDLSHIEELALAQQAAFDQFQSRHLLVSALLNFLDSADYLVSIKAMDTLLVVCALPDDISALNAVQGTEMLPTLVGRLIRLFEAIPLDLDIGMIEEVRVNWAEAHHFHAQSSSVPDFPGKTELVAFYSWLDFCDSLIKGALDDIADALASEIRSEFLEKIVEAHFMDAREPLEIVQTVAKVTQCWSHIQSRGLAGEFCIWLFGDNTEPELKGVVTHPFKHHVLQLCHHDSQEVVLETLSLYDVVLERPCDPILKSLVLANLQLRGYYNGSLAEASISSWSDEEDEREKLRPGSGLELSPRSRKASPMAGGSRTMAPTNIARVINAWLYMVPDELRSSDLAKDSGYEQYVKNAQTQVASTFKSCEGFNWPSEATFPERSDTLSSDSRPEADPSRQFYEGEFLATLFDMLENLLEQDYEVNLSVTALLAKLAQLPHPHLHEYLLNPTIPIVQGTRTLHTLMQSLLTTIRNETKTIEQLQRKVYVCRKTLLGSESDRIALNLTRRETKVIDGLIILEEFSKEIAAITLVKYHQAC</sequence>
<evidence type="ECO:0000313" key="5">
    <source>
        <dbReference type="Proteomes" id="UP000318571"/>
    </source>
</evidence>
<feature type="region of interest" description="Disordered" evidence="2">
    <location>
        <begin position="476"/>
        <end position="508"/>
    </location>
</feature>
<dbReference type="InterPro" id="IPR045669">
    <property type="entry name" value="FHIP_C"/>
</dbReference>
<evidence type="ECO:0000259" key="3">
    <source>
        <dbReference type="Pfam" id="PF19314"/>
    </source>
</evidence>